<feature type="binding site" evidence="3">
    <location>
        <position position="343"/>
    </location>
    <ligand>
        <name>CTP</name>
        <dbReference type="ChEBI" id="CHEBI:37563"/>
    </ligand>
</feature>
<sequence>MNLVGKRIILIMSGSVAIYKSLELIRRMRERGAVVVPILTSAAQKFITPMMVSALSNSRVYTDLFLRNDCDGNHIQLTENCDLFVVAPASANFIARTAHGMVNDLASAVLLAKGNQPVLLAPAMNFMMWSNVTVQRNVELLRGDGYHFIGPENGAMAEDNGSGIGRMSEPPDIIMRVQLLLNDRKYLPLKGRRAVVTSGPTYEPLDPMRYITNRSSGRQGHAIAEKLAYLGAEVILISGPVSIPNPSNVVTIRIEKAEEMLQEVLKALPVDIAVMVSAVSDWKCAEISKTKIKQKKLEGDSMRLDLVENPDILKIIGHHQCRPSIVIGFAAETHGLVKYAREKLLDKGADFIVANSISPESGFIEKDYNQVSIISSEGVKQWPQLLKTEVAYKLCMLIAHHLDSRTDVV</sequence>
<dbReference type="InterPro" id="IPR007085">
    <property type="entry name" value="DNA/pantothenate-metab_flavo_C"/>
</dbReference>
<organism evidence="7 8">
    <name type="scientific">Candidatus Liberibacter ctenarytainae</name>
    <dbReference type="NCBI Taxonomy" id="2020335"/>
    <lineage>
        <taxon>Bacteria</taxon>
        <taxon>Pseudomonadati</taxon>
        <taxon>Pseudomonadota</taxon>
        <taxon>Alphaproteobacteria</taxon>
        <taxon>Hyphomicrobiales</taxon>
        <taxon>Rhizobiaceae</taxon>
        <taxon>Liberibacter</taxon>
    </lineage>
</organism>
<comment type="caution">
    <text evidence="7">The sequence shown here is derived from an EMBL/GenBank/DDBJ whole genome shotgun (WGS) entry which is preliminary data.</text>
</comment>
<accession>A0A937ARW3</accession>
<evidence type="ECO:0000256" key="4">
    <source>
        <dbReference type="RuleBase" id="RU364078"/>
    </source>
</evidence>
<comment type="similarity">
    <text evidence="3 4">In the N-terminal section; belongs to the HFCD (homo-oligomeric flavin containing Cys decarboxylase) superfamily.</text>
</comment>
<dbReference type="GO" id="GO:0010181">
    <property type="term" value="F:FMN binding"/>
    <property type="evidence" value="ECO:0007669"/>
    <property type="project" value="UniProtKB-UniRule"/>
</dbReference>
<comment type="function">
    <text evidence="4">Catalyzes two steps in the biosynthesis of coenzyme A. In the first step cysteine is conjugated to 4'-phosphopantothenate to form 4-phosphopantothenoylcysteine, in the latter compound is decarboxylated to form 4'-phosphopantotheine.</text>
</comment>
<proteinExistence type="inferred from homology"/>
<keyword evidence="3" id="KW-0479">Metal-binding</keyword>
<dbReference type="GO" id="GO:0071513">
    <property type="term" value="C:phosphopantothenoylcysteine decarboxylase complex"/>
    <property type="evidence" value="ECO:0007669"/>
    <property type="project" value="TreeGrafter"/>
</dbReference>
<comment type="pathway">
    <text evidence="3 4">Cofactor biosynthesis; coenzyme A biosynthesis; CoA from (R)-pantothenate: step 2/5.</text>
</comment>
<feature type="binding site" evidence="3">
    <location>
        <position position="281"/>
    </location>
    <ligand>
        <name>CTP</name>
        <dbReference type="ChEBI" id="CHEBI:37563"/>
    </ligand>
</feature>
<dbReference type="GO" id="GO:0004633">
    <property type="term" value="F:phosphopantothenoylcysteine decarboxylase activity"/>
    <property type="evidence" value="ECO:0007669"/>
    <property type="project" value="UniProtKB-UniRule"/>
</dbReference>
<evidence type="ECO:0000256" key="2">
    <source>
        <dbReference type="ARBA" id="ARBA00023239"/>
    </source>
</evidence>
<comment type="function">
    <text evidence="3">Catalyzes two sequential steps in the biosynthesis of coenzyme A. In the first step cysteine is conjugated to 4'-phosphopantothenate to form 4-phosphopantothenoylcysteine. In the second step the latter compound is decarboxylated to form 4'-phosphopantotheine.</text>
</comment>
<dbReference type="GO" id="GO:0015941">
    <property type="term" value="P:pantothenate catabolic process"/>
    <property type="evidence" value="ECO:0007669"/>
    <property type="project" value="InterPro"/>
</dbReference>
<dbReference type="Gene3D" id="3.40.50.10300">
    <property type="entry name" value="CoaB-like"/>
    <property type="match status" value="1"/>
</dbReference>
<feature type="region of interest" description="Phosphopantothenate--cysteine ligase" evidence="3">
    <location>
        <begin position="194"/>
        <end position="409"/>
    </location>
</feature>
<dbReference type="Pfam" id="PF04127">
    <property type="entry name" value="DFP"/>
    <property type="match status" value="1"/>
</dbReference>
<feature type="binding site" evidence="3">
    <location>
        <position position="291"/>
    </location>
    <ligand>
        <name>CTP</name>
        <dbReference type="ChEBI" id="CHEBI:37563"/>
    </ligand>
</feature>
<protein>
    <recommendedName>
        <fullName evidence="3">Coenzyme A biosynthesis bifunctional protein CoaBC</fullName>
    </recommendedName>
    <alternativeName>
        <fullName evidence="3">DNA/pantothenate metabolism flavoprotein</fullName>
    </alternativeName>
    <alternativeName>
        <fullName evidence="3">Phosphopantothenoylcysteine synthetase/decarboxylase</fullName>
        <shortName evidence="3">PPCS-PPCDC</shortName>
    </alternativeName>
    <domain>
        <recommendedName>
            <fullName evidence="3">Phosphopantothenoylcysteine decarboxylase</fullName>
            <shortName evidence="3">PPC decarboxylase</shortName>
            <shortName evidence="3">PPC-DC</shortName>
            <ecNumber evidence="3">4.1.1.36</ecNumber>
        </recommendedName>
        <alternativeName>
            <fullName evidence="3">CoaC</fullName>
        </alternativeName>
    </domain>
    <domain>
        <recommendedName>
            <fullName evidence="3">Phosphopantothenate--cysteine ligase</fullName>
            <ecNumber evidence="3">6.3.2.5</ecNumber>
        </recommendedName>
        <alternativeName>
            <fullName evidence="3">CoaB</fullName>
        </alternativeName>
        <alternativeName>
            <fullName evidence="3">Phosphopantothenoylcysteine synthetase</fullName>
            <shortName evidence="3">PPC synthetase</shortName>
            <shortName evidence="3">PPC-S</shortName>
        </alternativeName>
    </domain>
</protein>
<keyword evidence="3 4" id="KW-0285">Flavoprotein</keyword>
<dbReference type="HAMAP" id="MF_02225">
    <property type="entry name" value="CoaBC"/>
    <property type="match status" value="1"/>
</dbReference>
<dbReference type="InterPro" id="IPR035929">
    <property type="entry name" value="CoaB-like_sf"/>
</dbReference>
<comment type="cofactor">
    <cofactor evidence="3">
        <name>FMN</name>
        <dbReference type="ChEBI" id="CHEBI:58210"/>
    </cofactor>
    <text evidence="3">Binds 1 FMN per subunit.</text>
</comment>
<dbReference type="Gene3D" id="3.40.50.1950">
    <property type="entry name" value="Flavin prenyltransferase-like"/>
    <property type="match status" value="1"/>
</dbReference>
<dbReference type="Pfam" id="PF02441">
    <property type="entry name" value="Flavoprotein"/>
    <property type="match status" value="1"/>
</dbReference>
<comment type="cofactor">
    <cofactor evidence="3">
        <name>Mg(2+)</name>
        <dbReference type="ChEBI" id="CHEBI:18420"/>
    </cofactor>
</comment>
<evidence type="ECO:0000259" key="6">
    <source>
        <dbReference type="Pfam" id="PF04127"/>
    </source>
</evidence>
<comment type="catalytic activity">
    <reaction evidence="3 4">
        <text>(R)-4'-phosphopantothenate + L-cysteine + CTP = N-[(R)-4-phosphopantothenoyl]-L-cysteine + CMP + diphosphate + H(+)</text>
        <dbReference type="Rhea" id="RHEA:19397"/>
        <dbReference type="ChEBI" id="CHEBI:10986"/>
        <dbReference type="ChEBI" id="CHEBI:15378"/>
        <dbReference type="ChEBI" id="CHEBI:33019"/>
        <dbReference type="ChEBI" id="CHEBI:35235"/>
        <dbReference type="ChEBI" id="CHEBI:37563"/>
        <dbReference type="ChEBI" id="CHEBI:59458"/>
        <dbReference type="ChEBI" id="CHEBI:60377"/>
        <dbReference type="EC" id="6.3.2.5"/>
    </reaction>
</comment>
<comment type="catalytic activity">
    <reaction evidence="3 4">
        <text>N-[(R)-4-phosphopantothenoyl]-L-cysteine + H(+) = (R)-4'-phosphopantetheine + CO2</text>
        <dbReference type="Rhea" id="RHEA:16793"/>
        <dbReference type="ChEBI" id="CHEBI:15378"/>
        <dbReference type="ChEBI" id="CHEBI:16526"/>
        <dbReference type="ChEBI" id="CHEBI:59458"/>
        <dbReference type="ChEBI" id="CHEBI:61723"/>
        <dbReference type="EC" id="4.1.1.36"/>
    </reaction>
</comment>
<dbReference type="GO" id="GO:0004632">
    <property type="term" value="F:phosphopantothenate--cysteine ligase activity"/>
    <property type="evidence" value="ECO:0007669"/>
    <property type="project" value="UniProtKB-UniRule"/>
</dbReference>
<evidence type="ECO:0000259" key="5">
    <source>
        <dbReference type="Pfam" id="PF02441"/>
    </source>
</evidence>
<comment type="caution">
    <text evidence="3">Lacks conserved residue(s) required for the propagation of feature annotation.</text>
</comment>
<dbReference type="AlphaFoldDB" id="A0A937ARW3"/>
<evidence type="ECO:0000313" key="8">
    <source>
        <dbReference type="Proteomes" id="UP000736856"/>
    </source>
</evidence>
<dbReference type="InterPro" id="IPR005252">
    <property type="entry name" value="CoaBC"/>
</dbReference>
<dbReference type="GO" id="GO:0015937">
    <property type="term" value="P:coenzyme A biosynthetic process"/>
    <property type="evidence" value="ECO:0007669"/>
    <property type="project" value="UniProtKB-UniRule"/>
</dbReference>
<comment type="pathway">
    <text evidence="3 4">Cofactor biosynthesis; coenzyme A biosynthesis; CoA from (R)-pantothenate: step 3/5.</text>
</comment>
<dbReference type="SUPFAM" id="SSF52507">
    <property type="entry name" value="Homo-oligomeric flavin-containing Cys decarboxylases, HFCD"/>
    <property type="match status" value="1"/>
</dbReference>
<gene>
    <name evidence="3 7" type="primary">coaBC</name>
    <name evidence="7" type="ORF">EU981_02290</name>
</gene>
<dbReference type="EC" id="4.1.1.36" evidence="3"/>
<dbReference type="PANTHER" id="PTHR14359:SF6">
    <property type="entry name" value="PHOSPHOPANTOTHENOYLCYSTEINE DECARBOXYLASE"/>
    <property type="match status" value="1"/>
</dbReference>
<keyword evidence="2 3" id="KW-0456">Lyase</keyword>
<keyword evidence="3" id="KW-0460">Magnesium</keyword>
<dbReference type="InterPro" id="IPR003382">
    <property type="entry name" value="Flavoprotein"/>
</dbReference>
<feature type="domain" description="DNA/pantothenate metabolism flavoprotein C-terminal" evidence="6">
    <location>
        <begin position="189"/>
        <end position="399"/>
    </location>
</feature>
<dbReference type="GO" id="GO:0046872">
    <property type="term" value="F:metal ion binding"/>
    <property type="evidence" value="ECO:0007669"/>
    <property type="project" value="UniProtKB-KW"/>
</dbReference>
<evidence type="ECO:0000313" key="7">
    <source>
        <dbReference type="EMBL" id="MBL0848915.1"/>
    </source>
</evidence>
<dbReference type="Proteomes" id="UP000736856">
    <property type="component" value="Unassembled WGS sequence"/>
</dbReference>
<comment type="similarity">
    <text evidence="3 4">In the C-terminal section; belongs to the PPC synthetase family.</text>
</comment>
<evidence type="ECO:0000256" key="3">
    <source>
        <dbReference type="HAMAP-Rule" id="MF_02225"/>
    </source>
</evidence>
<feature type="domain" description="Flavoprotein" evidence="5">
    <location>
        <begin position="6"/>
        <end position="177"/>
    </location>
</feature>
<dbReference type="InterPro" id="IPR036551">
    <property type="entry name" value="Flavin_trans-like"/>
</dbReference>
<feature type="binding site" evidence="3">
    <location>
        <position position="347"/>
    </location>
    <ligand>
        <name>CTP</name>
        <dbReference type="ChEBI" id="CHEBI:37563"/>
    </ligand>
</feature>
<reference evidence="7" key="1">
    <citation type="submission" date="2019-02" db="EMBL/GenBank/DDBJ databases">
        <title>A novel Candidatus Liberibacter species associated with the New Zealand native fuchsia psyllid, Ctenarytaina fuchsiae.</title>
        <authorList>
            <person name="Thompson S.M."/>
            <person name="Jorgensen N."/>
            <person name="David C."/>
            <person name="Bulman S.R."/>
            <person name="Smith G.R."/>
        </authorList>
    </citation>
    <scope>NUCLEOTIDE SEQUENCE</scope>
    <source>
        <strain evidence="7">Oxford</strain>
    </source>
</reference>
<keyword evidence="3 4" id="KW-0288">FMN</keyword>
<dbReference type="SUPFAM" id="SSF102645">
    <property type="entry name" value="CoaB-like"/>
    <property type="match status" value="1"/>
</dbReference>
<feature type="region of interest" description="Phosphopantothenoylcysteine decarboxylase" evidence="3">
    <location>
        <begin position="1"/>
        <end position="193"/>
    </location>
</feature>
<keyword evidence="1 3" id="KW-0210">Decarboxylase</keyword>
<name>A0A937ARW3_9HYPH</name>
<feature type="binding site" evidence="3">
    <location>
        <begin position="310"/>
        <end position="313"/>
    </location>
    <ligand>
        <name>CTP</name>
        <dbReference type="ChEBI" id="CHEBI:37563"/>
    </ligand>
</feature>
<dbReference type="EMBL" id="SEOL01000003">
    <property type="protein sequence ID" value="MBL0848915.1"/>
    <property type="molecule type" value="Genomic_DNA"/>
</dbReference>
<evidence type="ECO:0000256" key="1">
    <source>
        <dbReference type="ARBA" id="ARBA00022793"/>
    </source>
</evidence>
<dbReference type="EC" id="6.3.2.5" evidence="3"/>
<keyword evidence="3" id="KW-0511">Multifunctional enzyme</keyword>
<keyword evidence="3 4" id="KW-0436">Ligase</keyword>
<dbReference type="PANTHER" id="PTHR14359">
    <property type="entry name" value="HOMO-OLIGOMERIC FLAVIN CONTAINING CYS DECARBOXYLASE FAMILY"/>
    <property type="match status" value="1"/>
</dbReference>
<dbReference type="NCBIfam" id="TIGR00521">
    <property type="entry name" value="coaBC_dfp"/>
    <property type="match status" value="1"/>
</dbReference>
<feature type="binding site" evidence="3">
    <location>
        <position position="329"/>
    </location>
    <ligand>
        <name>CTP</name>
        <dbReference type="ChEBI" id="CHEBI:37563"/>
    </ligand>
</feature>